<keyword evidence="1" id="KW-0472">Membrane</keyword>
<sequence length="246" mass="28665">LRNMSMHESVFDMECVTFYMQLMPDGRLIFHQLNVFRDVHPSNIGRMLWTEDPYHRKFYYAQKEKNKKMTIYSVPFGDILETLLDGKPGAPVQSFHGDDFRYLSVSRGVAIVYAFEAGNAKQFIYNLYGSLMTVVCNGTNPDIQQFDQSNSLRLLFDDDFCALQNANGGKCTVRGMRIVEEVIKEDQTLSSYFWLIALIIALILVIMVLLICLYRRRNVMETTFTKMNRSQVQYYPTFSSERSFDY</sequence>
<protein>
    <submittedName>
        <fullName evidence="2">Sema domain-containing protein</fullName>
    </submittedName>
</protein>
<evidence type="ECO:0000256" key="1">
    <source>
        <dbReference type="SAM" id="Phobius"/>
    </source>
</evidence>
<dbReference type="WBParaSite" id="GPUH_0001821801-mRNA-1">
    <property type="protein sequence ID" value="GPUH_0001821801-mRNA-1"/>
    <property type="gene ID" value="GPUH_0001821801"/>
</dbReference>
<reference evidence="2" key="1">
    <citation type="submission" date="2016-06" db="UniProtKB">
        <authorList>
            <consortium name="WormBaseParasite"/>
        </authorList>
    </citation>
    <scope>IDENTIFICATION</scope>
</reference>
<accession>A0A183EB52</accession>
<proteinExistence type="predicted"/>
<feature type="transmembrane region" description="Helical" evidence="1">
    <location>
        <begin position="192"/>
        <end position="214"/>
    </location>
</feature>
<keyword evidence="1" id="KW-1133">Transmembrane helix</keyword>
<keyword evidence="1" id="KW-0812">Transmembrane</keyword>
<dbReference type="AlphaFoldDB" id="A0A183EB52"/>
<evidence type="ECO:0000313" key="2">
    <source>
        <dbReference type="WBParaSite" id="GPUH_0001821801-mRNA-1"/>
    </source>
</evidence>
<organism evidence="2">
    <name type="scientific">Gongylonema pulchrum</name>
    <dbReference type="NCBI Taxonomy" id="637853"/>
    <lineage>
        <taxon>Eukaryota</taxon>
        <taxon>Metazoa</taxon>
        <taxon>Ecdysozoa</taxon>
        <taxon>Nematoda</taxon>
        <taxon>Chromadorea</taxon>
        <taxon>Rhabditida</taxon>
        <taxon>Spirurina</taxon>
        <taxon>Spiruromorpha</taxon>
        <taxon>Spiruroidea</taxon>
        <taxon>Gongylonematidae</taxon>
        <taxon>Gongylonema</taxon>
    </lineage>
</organism>
<name>A0A183EB52_9BILA</name>